<protein>
    <submittedName>
        <fullName evidence="1">PkgB protein</fullName>
    </submittedName>
</protein>
<dbReference type="EMBL" id="CAJNDS010000356">
    <property type="protein sequence ID" value="CAE7197036.1"/>
    <property type="molecule type" value="Genomic_DNA"/>
</dbReference>
<evidence type="ECO:0000313" key="2">
    <source>
        <dbReference type="Proteomes" id="UP000604046"/>
    </source>
</evidence>
<comment type="caution">
    <text evidence="1">The sequence shown here is derived from an EMBL/GenBank/DDBJ whole genome shotgun (WGS) entry which is preliminary data.</text>
</comment>
<reference evidence="1" key="1">
    <citation type="submission" date="2021-02" db="EMBL/GenBank/DDBJ databases">
        <authorList>
            <person name="Dougan E. K."/>
            <person name="Rhodes N."/>
            <person name="Thang M."/>
            <person name="Chan C."/>
        </authorList>
    </citation>
    <scope>NUCLEOTIDE SEQUENCE</scope>
</reference>
<keyword evidence="2" id="KW-1185">Reference proteome</keyword>
<evidence type="ECO:0000313" key="1">
    <source>
        <dbReference type="EMBL" id="CAE7197036.1"/>
    </source>
</evidence>
<accession>A0A812J9F7</accession>
<proteinExistence type="predicted"/>
<gene>
    <name evidence="1" type="primary">pkgB</name>
    <name evidence="1" type="ORF">SNAT2548_LOCUS5549</name>
</gene>
<organism evidence="1 2">
    <name type="scientific">Symbiodinium natans</name>
    <dbReference type="NCBI Taxonomy" id="878477"/>
    <lineage>
        <taxon>Eukaryota</taxon>
        <taxon>Sar</taxon>
        <taxon>Alveolata</taxon>
        <taxon>Dinophyceae</taxon>
        <taxon>Suessiales</taxon>
        <taxon>Symbiodiniaceae</taxon>
        <taxon>Symbiodinium</taxon>
    </lineage>
</organism>
<name>A0A812J9F7_9DINO</name>
<dbReference type="AlphaFoldDB" id="A0A812J9F7"/>
<sequence>MTGSTCLRLDMAVLQNFVAVHGGRGKSCRGQHASDKKDAYYIAITADSVDECKAACVQHVDCQGINFLSTGHCEVWTRPEGIEATAEDDNSVCLKAPMRNSSSCWKHHGADEFETDPLLGQYSLQECQEACLKEPECQGIVMPQGNQHVSKKTCWLRKNVHKEHCRQDHPFNFWLRPGVELQQAGPTSEAACCAAYDSWPEKDNVQCSGCTALINAAPFGGRCDKYCESFGHVCYQAAEEVNENCCLAARTCTSRV</sequence>
<dbReference type="Proteomes" id="UP000604046">
    <property type="component" value="Unassembled WGS sequence"/>
</dbReference>